<dbReference type="AlphaFoldDB" id="A0A5N3VIN2"/>
<dbReference type="EMBL" id="VCEA01000002">
    <property type="protein sequence ID" value="KAB0348165.1"/>
    <property type="molecule type" value="Genomic_DNA"/>
</dbReference>
<gene>
    <name evidence="2" type="ORF">FD754_013022</name>
</gene>
<dbReference type="GO" id="GO:0005737">
    <property type="term" value="C:cytoplasm"/>
    <property type="evidence" value="ECO:0007669"/>
    <property type="project" value="TreeGrafter"/>
</dbReference>
<dbReference type="PANTHER" id="PTHR12117">
    <property type="entry name" value="HISTONE ACETYLTRANSFERASE COMPLEX"/>
    <property type="match status" value="1"/>
</dbReference>
<evidence type="ECO:0000313" key="2">
    <source>
        <dbReference type="EMBL" id="KAB0348165.1"/>
    </source>
</evidence>
<dbReference type="InterPro" id="IPR051842">
    <property type="entry name" value="uS12_prolyl_hydroxylase"/>
</dbReference>
<sequence>MNGKRPAEPGSDRAGKKGKKEVMAKFSDAVTGETLKKQVAEAWSRRTPFRHEAIVMEMDPFLHCVIPNFIQSQNFLEGLQKELLNLDFHEKYNDLYKFQQSDDLKKRREPHICALRKILFEHFRSWISDISKIDLESTIDMSCAKYEFSAVIGQEISVIDLLVPTSLGSPCCLCHVTPFFKKIIFLAFSDQRSNLVPLHWEYGVLTAGPPGKFPICPFFEEWEKSNTWSFVFFKKFQDNSDIHLDFSKPLRVPWTARRSSHCAPSLLFGLRQHCPGVYRLCGRANGDLQEGLCQGGPSQTAVASAFILVVSPWQPTSPQETLQHYSGHREVGCQEGHYVGLLSFTHHPYHTLLSSKTRFSKLILLFLCSRSGAGLWELQHQSFHLLQHHISKASILRRSTFFMVEVSHPYITTGKTIALTRRTFVVK</sequence>
<keyword evidence="3" id="KW-1185">Reference proteome</keyword>
<dbReference type="PANTHER" id="PTHR12117:SF0">
    <property type="entry name" value="PROLYL 3-HYDROXYLASE OGFOD1"/>
    <property type="match status" value="1"/>
</dbReference>
<comment type="caution">
    <text evidence="2">The sequence shown here is derived from an EMBL/GenBank/DDBJ whole genome shotgun (WGS) entry which is preliminary data.</text>
</comment>
<protein>
    <submittedName>
        <fullName evidence="2">Uncharacterized protein</fullName>
    </submittedName>
</protein>
<name>A0A5N3VIN2_MUNMU</name>
<reference evidence="2 3" key="1">
    <citation type="submission" date="2019-06" db="EMBL/GenBank/DDBJ databases">
        <title>Discovery of a novel chromosome fission-fusion reversal in muntjac.</title>
        <authorList>
            <person name="Mudd A.B."/>
            <person name="Bredeson J.V."/>
            <person name="Baum R."/>
            <person name="Hockemeyer D."/>
            <person name="Rokhsar D.S."/>
        </authorList>
    </citation>
    <scope>NUCLEOTIDE SEQUENCE [LARGE SCALE GENOMIC DNA]</scope>
    <source>
        <strain evidence="2">UTSW_UCB_Mm</strain>
        <tissue evidence="2">Fibroblast cell line</tissue>
    </source>
</reference>
<proteinExistence type="predicted"/>
<accession>A0A5N3VIN2</accession>
<feature type="region of interest" description="Disordered" evidence="1">
    <location>
        <begin position="1"/>
        <end position="20"/>
    </location>
</feature>
<dbReference type="GO" id="GO:0031543">
    <property type="term" value="F:peptidyl-proline dioxygenase activity"/>
    <property type="evidence" value="ECO:0007669"/>
    <property type="project" value="TreeGrafter"/>
</dbReference>
<organism evidence="2 3">
    <name type="scientific">Muntiacus muntjak</name>
    <name type="common">Barking deer</name>
    <name type="synonym">Indian muntjac</name>
    <dbReference type="NCBI Taxonomy" id="9888"/>
    <lineage>
        <taxon>Eukaryota</taxon>
        <taxon>Metazoa</taxon>
        <taxon>Chordata</taxon>
        <taxon>Craniata</taxon>
        <taxon>Vertebrata</taxon>
        <taxon>Euteleostomi</taxon>
        <taxon>Mammalia</taxon>
        <taxon>Eutheria</taxon>
        <taxon>Laurasiatheria</taxon>
        <taxon>Artiodactyla</taxon>
        <taxon>Ruminantia</taxon>
        <taxon>Pecora</taxon>
        <taxon>Cervidae</taxon>
        <taxon>Muntiacinae</taxon>
        <taxon>Muntiacus</taxon>
    </lineage>
</organism>
<dbReference type="Proteomes" id="UP000326458">
    <property type="component" value="Unassembled WGS sequence"/>
</dbReference>
<dbReference type="Gene3D" id="2.60.120.620">
    <property type="entry name" value="q2cbj1_9rhob like domain"/>
    <property type="match status" value="1"/>
</dbReference>
<dbReference type="GO" id="GO:0006449">
    <property type="term" value="P:regulation of translational termination"/>
    <property type="evidence" value="ECO:0007669"/>
    <property type="project" value="TreeGrafter"/>
</dbReference>
<evidence type="ECO:0000256" key="1">
    <source>
        <dbReference type="SAM" id="MobiDB-lite"/>
    </source>
</evidence>
<evidence type="ECO:0000313" key="3">
    <source>
        <dbReference type="Proteomes" id="UP000326458"/>
    </source>
</evidence>